<dbReference type="GO" id="GO:0019305">
    <property type="term" value="P:dTDP-rhamnose biosynthetic process"/>
    <property type="evidence" value="ECO:0007669"/>
    <property type="project" value="UniProtKB-UniRule"/>
</dbReference>
<dbReference type="GO" id="GO:0000271">
    <property type="term" value="P:polysaccharide biosynthetic process"/>
    <property type="evidence" value="ECO:0007669"/>
    <property type="project" value="TreeGrafter"/>
</dbReference>
<comment type="catalytic activity">
    <reaction evidence="1 7">
        <text>dTDP-4-dehydro-6-deoxy-alpha-D-glucose = dTDP-4-dehydro-beta-L-rhamnose</text>
        <dbReference type="Rhea" id="RHEA:16969"/>
        <dbReference type="ChEBI" id="CHEBI:57649"/>
        <dbReference type="ChEBI" id="CHEBI:62830"/>
        <dbReference type="EC" id="5.1.3.13"/>
    </reaction>
</comment>
<reference evidence="8 9" key="1">
    <citation type="journal article" date="2010" name="ISME J.">
        <title>Fine-scale evolution: genomic, phenotypic and ecological differentiation in two coexisting Salinibacter ruber strains.</title>
        <authorList>
            <person name="Pena A."/>
            <person name="Teeling H."/>
            <person name="Huerta-Cepas J."/>
            <person name="Santos F."/>
            <person name="Yarza P."/>
            <person name="Brito-Echeverria J."/>
            <person name="Lucio M."/>
            <person name="Schmitt-Kopplin P."/>
            <person name="Meseguer I."/>
            <person name="Schenowitz C."/>
            <person name="Dossat C."/>
            <person name="Barbe V."/>
            <person name="Dopazo J."/>
            <person name="Rossello-Mora R."/>
            <person name="Schuler M."/>
            <person name="Glockner F.O."/>
            <person name="Amann R."/>
            <person name="Gabaldon T."/>
            <person name="Anton J."/>
        </authorList>
    </citation>
    <scope>NUCLEOTIDE SEQUENCE [LARGE SCALE GENOMIC DNA]</scope>
    <source>
        <strain evidence="8 9">M8</strain>
        <plasmid evidence="9">pSR84</plasmid>
    </source>
</reference>
<dbReference type="PATRIC" id="fig|761659.10.peg.3502"/>
<dbReference type="AlphaFoldDB" id="D6CW02"/>
<evidence type="ECO:0000313" key="8">
    <source>
        <dbReference type="EMBL" id="CBH22831.1"/>
    </source>
</evidence>
<organism evidence="8 9">
    <name type="scientific">Salinibacter ruber (strain M8)</name>
    <dbReference type="NCBI Taxonomy" id="761659"/>
    <lineage>
        <taxon>Bacteria</taxon>
        <taxon>Pseudomonadati</taxon>
        <taxon>Rhodothermota</taxon>
        <taxon>Rhodothermia</taxon>
        <taxon>Rhodothermales</taxon>
        <taxon>Salinibacteraceae</taxon>
        <taxon>Salinibacter</taxon>
    </lineage>
</organism>
<comment type="function">
    <text evidence="2 7">Catalyzes the epimerization of the C3' and C5'positions of dTDP-6-deoxy-D-xylo-4-hexulose, forming dTDP-6-deoxy-L-lyxo-4-hexulose.</text>
</comment>
<comment type="pathway">
    <text evidence="7">Carbohydrate biosynthesis; dTDP-L-rhamnose biosynthesis.</text>
</comment>
<dbReference type="Pfam" id="PF00908">
    <property type="entry name" value="dTDP_sugar_isom"/>
    <property type="match status" value="1"/>
</dbReference>
<sequence>MSRPTPPMTVSETSLPGVRLIEPDVYMDDRGSFAELWNVRDYGHHGLDVTFVQDNLSRSREGVLRGLHFQNPRPQGKLISVLKGAVYDVVVDVRAGADTFGAWEGQVLSAENARQLYVPEGYAHGFVATSGEVLFHYKCTDFYHPEADRTVRWDDPALGIDWPTEDPILSEKDAGAPALDEIPREALRFDDVR</sequence>
<evidence type="ECO:0000256" key="6">
    <source>
        <dbReference type="PIRSR" id="PIRSR600888-3"/>
    </source>
</evidence>
<keyword evidence="8" id="KW-0614">Plasmid</keyword>
<evidence type="ECO:0000256" key="5">
    <source>
        <dbReference type="PIRSR" id="PIRSR600888-1"/>
    </source>
</evidence>
<keyword evidence="7 8" id="KW-0413">Isomerase</keyword>
<dbReference type="InterPro" id="IPR000888">
    <property type="entry name" value="RmlC-like"/>
</dbReference>
<evidence type="ECO:0000256" key="1">
    <source>
        <dbReference type="ARBA" id="ARBA00001298"/>
    </source>
</evidence>
<comment type="similarity">
    <text evidence="7">Belongs to the dTDP-4-dehydrorhamnose 3,5-epimerase family.</text>
</comment>
<dbReference type="GO" id="GO:0008830">
    <property type="term" value="F:dTDP-4-dehydrorhamnose 3,5-epimerase activity"/>
    <property type="evidence" value="ECO:0007669"/>
    <property type="project" value="UniProtKB-UniRule"/>
</dbReference>
<feature type="active site" description="Proton acceptor" evidence="5">
    <location>
        <position position="68"/>
    </location>
</feature>
<reference evidence="9" key="2">
    <citation type="submission" date="2010-04" db="EMBL/GenBank/DDBJ databases">
        <title>Genome sequence of Salinibacter ruber M8.</title>
        <authorList>
            <consortium name="Genoscope"/>
        </authorList>
    </citation>
    <scope>NUCLEOTIDE SEQUENCE [LARGE SCALE GENOMIC DNA]</scope>
    <source>
        <strain evidence="9">M8</strain>
        <plasmid evidence="9">pSR84</plasmid>
    </source>
</reference>
<dbReference type="Proteomes" id="UP000000933">
    <property type="component" value="Plasmid pSR84"/>
</dbReference>
<dbReference type="CDD" id="cd00438">
    <property type="entry name" value="cupin_RmlC"/>
    <property type="match status" value="1"/>
</dbReference>
<dbReference type="EMBL" id="FP565813">
    <property type="protein sequence ID" value="CBH22831.1"/>
    <property type="molecule type" value="Genomic_DNA"/>
</dbReference>
<accession>D6CW02</accession>
<evidence type="ECO:0000256" key="7">
    <source>
        <dbReference type="RuleBase" id="RU364069"/>
    </source>
</evidence>
<dbReference type="PANTHER" id="PTHR21047">
    <property type="entry name" value="DTDP-6-DEOXY-D-GLUCOSE-3,5 EPIMERASE"/>
    <property type="match status" value="1"/>
</dbReference>
<dbReference type="PANTHER" id="PTHR21047:SF2">
    <property type="entry name" value="THYMIDINE DIPHOSPHO-4-KETO-RHAMNOSE 3,5-EPIMERASE"/>
    <property type="match status" value="1"/>
</dbReference>
<comment type="subunit">
    <text evidence="7">Homodimer.</text>
</comment>
<dbReference type="EC" id="5.1.3.13" evidence="3 7"/>
<feature type="site" description="Participates in a stacking interaction with the thymidine ring of dTDP-4-oxo-6-deoxyglucose" evidence="6">
    <location>
        <position position="143"/>
    </location>
</feature>
<feature type="active site" description="Proton donor" evidence="5">
    <location>
        <position position="137"/>
    </location>
</feature>
<gene>
    <name evidence="8" type="primary">rfbC</name>
    <name evidence="8" type="ORF">SRM_p84025</name>
</gene>
<evidence type="ECO:0000256" key="2">
    <source>
        <dbReference type="ARBA" id="ARBA00001997"/>
    </source>
</evidence>
<dbReference type="NCBIfam" id="TIGR01221">
    <property type="entry name" value="rmlC"/>
    <property type="match status" value="1"/>
</dbReference>
<dbReference type="InterPro" id="IPR011051">
    <property type="entry name" value="RmlC_Cupin_sf"/>
</dbReference>
<name>D6CW02_SALRM</name>
<evidence type="ECO:0000256" key="3">
    <source>
        <dbReference type="ARBA" id="ARBA00012098"/>
    </source>
</evidence>
<protein>
    <recommendedName>
        <fullName evidence="4 7">dTDP-4-dehydrorhamnose 3,5-epimerase</fullName>
        <ecNumber evidence="3 7">5.1.3.13</ecNumber>
    </recommendedName>
    <alternativeName>
        <fullName evidence="7">Thymidine diphospho-4-keto-rhamnose 3,5-epimerase</fullName>
    </alternativeName>
</protein>
<evidence type="ECO:0000256" key="4">
    <source>
        <dbReference type="ARBA" id="ARBA00019595"/>
    </source>
</evidence>
<dbReference type="HOGENOM" id="CLU_090940_1_1_10"/>
<proteinExistence type="inferred from homology"/>
<dbReference type="Gene3D" id="2.60.120.10">
    <property type="entry name" value="Jelly Rolls"/>
    <property type="match status" value="1"/>
</dbReference>
<dbReference type="UniPathway" id="UPA00124"/>
<geneLocation type="plasmid" evidence="8 9">
    <name>pSR84</name>
</geneLocation>
<evidence type="ECO:0000313" key="9">
    <source>
        <dbReference type="Proteomes" id="UP000000933"/>
    </source>
</evidence>
<dbReference type="KEGG" id="srm:SRM_p84025"/>
<dbReference type="SUPFAM" id="SSF51182">
    <property type="entry name" value="RmlC-like cupins"/>
    <property type="match status" value="1"/>
</dbReference>
<dbReference type="InterPro" id="IPR014710">
    <property type="entry name" value="RmlC-like_jellyroll"/>
</dbReference>
<dbReference type="GO" id="GO:0005829">
    <property type="term" value="C:cytosol"/>
    <property type="evidence" value="ECO:0007669"/>
    <property type="project" value="TreeGrafter"/>
</dbReference>